<dbReference type="PANTHER" id="PTHR33507:SF3">
    <property type="entry name" value="INNER MEMBRANE PROTEIN YBBJ"/>
    <property type="match status" value="1"/>
</dbReference>
<accession>A0A7K0J990</accession>
<protein>
    <submittedName>
        <fullName evidence="7">NfeD family protein</fullName>
    </submittedName>
</protein>
<evidence type="ECO:0000256" key="1">
    <source>
        <dbReference type="ARBA" id="ARBA00004141"/>
    </source>
</evidence>
<proteinExistence type="predicted"/>
<gene>
    <name evidence="7" type="ORF">FYJ43_10970</name>
</gene>
<evidence type="ECO:0000256" key="4">
    <source>
        <dbReference type="ARBA" id="ARBA00023136"/>
    </source>
</evidence>
<comment type="caution">
    <text evidence="7">The sequence shown here is derived from an EMBL/GenBank/DDBJ whole genome shotgun (WGS) entry which is preliminary data.</text>
</comment>
<dbReference type="AlphaFoldDB" id="A0A7K0J990"/>
<dbReference type="SUPFAM" id="SSF141322">
    <property type="entry name" value="NfeD domain-like"/>
    <property type="match status" value="1"/>
</dbReference>
<feature type="domain" description="NfeD-like C-terminal" evidence="6">
    <location>
        <begin position="89"/>
        <end position="147"/>
    </location>
</feature>
<dbReference type="GO" id="GO:0005886">
    <property type="term" value="C:plasma membrane"/>
    <property type="evidence" value="ECO:0007669"/>
    <property type="project" value="TreeGrafter"/>
</dbReference>
<reference evidence="7 8" key="1">
    <citation type="submission" date="2019-08" db="EMBL/GenBank/DDBJ databases">
        <title>In-depth cultivation of the pig gut microbiome towards novel bacterial diversity and tailored functional studies.</title>
        <authorList>
            <person name="Wylensek D."/>
            <person name="Hitch T.C.A."/>
            <person name="Clavel T."/>
        </authorList>
    </citation>
    <scope>NUCLEOTIDE SEQUENCE [LARGE SCALE GENOMIC DNA]</scope>
    <source>
        <strain evidence="7 8">WCA-380-WT-3A</strain>
    </source>
</reference>
<keyword evidence="3 5" id="KW-1133">Transmembrane helix</keyword>
<sequence length="154" mass="16367">MEPFQEHRWLLWAVVSAVMACTEMLSGDFTLLMLAAGAGAGAITAAIVPGMWLVQVLVAVAVAAILLAVLRPTLLRRVRDAPGYRSSFDKLVGSDGVATSEITDGHGQVKIDGEEWSARTLEPGLTIATGEKIEVYEVDGATLVVYPVFRSLGP</sequence>
<dbReference type="InterPro" id="IPR002810">
    <property type="entry name" value="NfeD-like_C"/>
</dbReference>
<keyword evidence="2 5" id="KW-0812">Transmembrane</keyword>
<evidence type="ECO:0000256" key="2">
    <source>
        <dbReference type="ARBA" id="ARBA00022692"/>
    </source>
</evidence>
<evidence type="ECO:0000256" key="3">
    <source>
        <dbReference type="ARBA" id="ARBA00022989"/>
    </source>
</evidence>
<dbReference type="Pfam" id="PF01957">
    <property type="entry name" value="NfeD"/>
    <property type="match status" value="1"/>
</dbReference>
<dbReference type="InterPro" id="IPR012340">
    <property type="entry name" value="NA-bd_OB-fold"/>
</dbReference>
<dbReference type="RefSeq" id="WP_154564718.1">
    <property type="nucleotide sequence ID" value="NZ_VUMG01000004.1"/>
</dbReference>
<evidence type="ECO:0000259" key="6">
    <source>
        <dbReference type="Pfam" id="PF01957"/>
    </source>
</evidence>
<dbReference type="InterPro" id="IPR052165">
    <property type="entry name" value="Membrane_assoc_protease"/>
</dbReference>
<dbReference type="PANTHER" id="PTHR33507">
    <property type="entry name" value="INNER MEMBRANE PROTEIN YBBJ"/>
    <property type="match status" value="1"/>
</dbReference>
<evidence type="ECO:0000313" key="8">
    <source>
        <dbReference type="Proteomes" id="UP000466104"/>
    </source>
</evidence>
<keyword evidence="4 5" id="KW-0472">Membrane</keyword>
<dbReference type="Proteomes" id="UP000466104">
    <property type="component" value="Unassembled WGS sequence"/>
</dbReference>
<keyword evidence="8" id="KW-1185">Reference proteome</keyword>
<dbReference type="Gene3D" id="2.40.50.140">
    <property type="entry name" value="Nucleic acid-binding proteins"/>
    <property type="match status" value="1"/>
</dbReference>
<organism evidence="7 8">
    <name type="scientific">Cutibacterium porci</name>
    <dbReference type="NCBI Taxonomy" id="2605781"/>
    <lineage>
        <taxon>Bacteria</taxon>
        <taxon>Bacillati</taxon>
        <taxon>Actinomycetota</taxon>
        <taxon>Actinomycetes</taxon>
        <taxon>Propionibacteriales</taxon>
        <taxon>Propionibacteriaceae</taxon>
        <taxon>Cutibacterium</taxon>
    </lineage>
</organism>
<name>A0A7K0J990_9ACTN</name>
<comment type="subcellular location">
    <subcellularLocation>
        <location evidence="1">Membrane</location>
        <topology evidence="1">Multi-pass membrane protein</topology>
    </subcellularLocation>
</comment>
<evidence type="ECO:0000256" key="5">
    <source>
        <dbReference type="SAM" id="Phobius"/>
    </source>
</evidence>
<feature type="transmembrane region" description="Helical" evidence="5">
    <location>
        <begin position="50"/>
        <end position="70"/>
    </location>
</feature>
<dbReference type="EMBL" id="VUMG01000004">
    <property type="protein sequence ID" value="MSS46525.1"/>
    <property type="molecule type" value="Genomic_DNA"/>
</dbReference>
<evidence type="ECO:0000313" key="7">
    <source>
        <dbReference type="EMBL" id="MSS46525.1"/>
    </source>
</evidence>